<dbReference type="PANTHER" id="PTHR11956">
    <property type="entry name" value="ARGINYL-TRNA SYNTHETASE"/>
    <property type="match status" value="1"/>
</dbReference>
<evidence type="ECO:0000256" key="4">
    <source>
        <dbReference type="ARBA" id="ARBA00022490"/>
    </source>
</evidence>
<dbReference type="EMBL" id="RSBV02000004">
    <property type="protein sequence ID" value="TWX08202.1"/>
    <property type="molecule type" value="Genomic_DNA"/>
</dbReference>
<evidence type="ECO:0000313" key="20">
    <source>
        <dbReference type="EMBL" id="EBY4824070.1"/>
    </source>
</evidence>
<dbReference type="EMBL" id="AAHNYU010000024">
    <property type="protein sequence ID" value="EBY3971860.1"/>
    <property type="molecule type" value="Genomic_DNA"/>
</dbReference>
<dbReference type="InterPro" id="IPR014729">
    <property type="entry name" value="Rossmann-like_a/b/a_fold"/>
</dbReference>
<dbReference type="EMBL" id="AAHVAQ010000023">
    <property type="protein sequence ID" value="ECA6497591.1"/>
    <property type="molecule type" value="Genomic_DNA"/>
</dbReference>
<dbReference type="AlphaFoldDB" id="A0A3R8SKF4"/>
<name>A0A3R8SKF4_SALEB</name>
<dbReference type="EMBL" id="AAGUSU010000022">
    <property type="protein sequence ID" value="EBS2031102.1"/>
    <property type="molecule type" value="Genomic_DNA"/>
</dbReference>
<dbReference type="EMBL" id="AAIPIO010000020">
    <property type="protein sequence ID" value="ECG7292072.1"/>
    <property type="molecule type" value="Genomic_DNA"/>
</dbReference>
<dbReference type="Proteomes" id="UP000305891">
    <property type="component" value="Unassembled WGS sequence"/>
</dbReference>
<dbReference type="Proteomes" id="UP000839887">
    <property type="component" value="Unassembled WGS sequence"/>
</dbReference>
<evidence type="ECO:0000313" key="23">
    <source>
        <dbReference type="EMBL" id="ECG7292072.1"/>
    </source>
</evidence>
<comment type="catalytic activity">
    <reaction evidence="10 11">
        <text>tRNA(Arg) + L-arginine + ATP = L-arginyl-tRNA(Arg) + AMP + diphosphate</text>
        <dbReference type="Rhea" id="RHEA:20301"/>
        <dbReference type="Rhea" id="RHEA-COMP:9658"/>
        <dbReference type="Rhea" id="RHEA-COMP:9673"/>
        <dbReference type="ChEBI" id="CHEBI:30616"/>
        <dbReference type="ChEBI" id="CHEBI:32682"/>
        <dbReference type="ChEBI" id="CHEBI:33019"/>
        <dbReference type="ChEBI" id="CHEBI:78442"/>
        <dbReference type="ChEBI" id="CHEBI:78513"/>
        <dbReference type="ChEBI" id="CHEBI:456215"/>
        <dbReference type="EC" id="6.1.1.19"/>
    </reaction>
</comment>
<dbReference type="EMBL" id="DAAUDD010000030">
    <property type="protein sequence ID" value="HAF1225715.1"/>
    <property type="molecule type" value="Genomic_DNA"/>
</dbReference>
<protein>
    <recommendedName>
        <fullName evidence="11">Arginine--tRNA ligase</fullName>
        <ecNumber evidence="11">6.1.1.19</ecNumber>
    </recommendedName>
    <alternativeName>
        <fullName evidence="11">Arginyl-tRNA synthetase</fullName>
        <shortName evidence="11">ArgRS</shortName>
    </alternativeName>
</protein>
<dbReference type="GO" id="GO:0006420">
    <property type="term" value="P:arginyl-tRNA aminoacylation"/>
    <property type="evidence" value="ECO:0007669"/>
    <property type="project" value="UniProtKB-UniRule"/>
</dbReference>
<evidence type="ECO:0000313" key="15">
    <source>
        <dbReference type="EMBL" id="EBS2031102.1"/>
    </source>
</evidence>
<evidence type="ECO:0000256" key="11">
    <source>
        <dbReference type="HAMAP-Rule" id="MF_00123"/>
    </source>
</evidence>
<evidence type="ECO:0000256" key="3">
    <source>
        <dbReference type="ARBA" id="ARBA00011245"/>
    </source>
</evidence>
<evidence type="ECO:0000256" key="9">
    <source>
        <dbReference type="ARBA" id="ARBA00023146"/>
    </source>
</evidence>
<evidence type="ECO:0000256" key="1">
    <source>
        <dbReference type="ARBA" id="ARBA00004496"/>
    </source>
</evidence>
<dbReference type="EMBL" id="AAHKOQ010000022">
    <property type="protein sequence ID" value="EBX2220171.1"/>
    <property type="molecule type" value="Genomic_DNA"/>
</dbReference>
<dbReference type="EC" id="6.1.1.19" evidence="11"/>
<sequence>MNIQALLSEKVSQAMIAAGAPADCEPQVRQSAKVQFGDYQANGMMAVAKKLGMAPRQLAEQVLTHLDLSGIASKVEIAGPGFINIFLEPAFLAEQVQQALASDRLGVSQPTRQTIVVDYSAPNVAKEMHVGHLRSTIIGDAAVRTLEFLGHHVIRANHVGDWGTQFGMLIAWLEKQQQENAGDMALADLEGFYRDAKKHYDEDEAFAERARNYVVKLQSGDTYFREMWRKLVDITMTQNQITYDRLNVTLTRDDVMGESLYNPMLPGIVADLKAKGLAVESEGATVVFLDEFKNKEGDPMGVIIQKKDGGYLYTTTDIACAKYRYETLHADRVLYYIDSRQHQHLMQAWTIVRKAGYVPDSVPLEHHMFGMMLGKDGKPFKTRAGGTVKLADLLDEALERARRLVAEKNPDMSADELEKLANAVGIGAVKYADLSKNRTTDYIFDWDNMLAFEGNTAPYMQYAYTRVLSVFRKADIDEQALASAPVIISEDREAQLAARLLQFEETLTVVAREGTPHVMCAYLYDVAGLFSGFYEHCPILSAENDAVRNSRLKLAQLTAKTLKLGLDTLGIETVERM</sequence>
<evidence type="ECO:0000313" key="21">
    <source>
        <dbReference type="EMBL" id="ECA6497591.1"/>
    </source>
</evidence>
<reference evidence="32" key="7">
    <citation type="submission" date="2019-07" db="EMBL/GenBank/DDBJ databases">
        <title>Antibiotic resistance of municipal wastewater Salmonella isolates.</title>
        <authorList>
            <person name="Diemert S."/>
        </authorList>
    </citation>
    <scope>NUCLEOTIDE SEQUENCE</scope>
    <source>
        <strain evidence="33">HIY0011</strain>
        <strain evidence="32">HIY0033</strain>
    </source>
</reference>
<dbReference type="SMART" id="SM01016">
    <property type="entry name" value="Arg_tRNA_synt_N"/>
    <property type="match status" value="1"/>
</dbReference>
<keyword evidence="5 11" id="KW-0436">Ligase</keyword>
<dbReference type="Pfam" id="PF00750">
    <property type="entry name" value="tRNA-synt_1d"/>
    <property type="match status" value="1"/>
</dbReference>
<reference evidence="30" key="6">
    <citation type="submission" date="2019-03" db="EMBL/GenBank/DDBJ databases">
        <authorList>
            <person name="Tay M."/>
        </authorList>
    </citation>
    <scope>NUCLEOTIDE SEQUENCE</scope>
    <source>
        <strain evidence="30">SL_55_S309</strain>
    </source>
</reference>
<evidence type="ECO:0000313" key="17">
    <source>
        <dbReference type="EMBL" id="EBS6044821.1"/>
    </source>
</evidence>
<dbReference type="SMR" id="A0A3R8SKF4"/>
<dbReference type="GO" id="GO:0005524">
    <property type="term" value="F:ATP binding"/>
    <property type="evidence" value="ECO:0007669"/>
    <property type="project" value="UniProtKB-UniRule"/>
</dbReference>
<dbReference type="GO" id="GO:0005737">
    <property type="term" value="C:cytoplasm"/>
    <property type="evidence" value="ECO:0007669"/>
    <property type="project" value="UniProtKB-SubCell"/>
</dbReference>
<dbReference type="FunFam" id="1.10.730.10:FF:000001">
    <property type="entry name" value="Arginine--tRNA ligase"/>
    <property type="match status" value="1"/>
</dbReference>
<reference evidence="30 34" key="5">
    <citation type="journal article" date="2019" name="Foodborne Pathog. Dis.">
        <title>Whole Genome Sequencing Analysis of Nontyphoidal Salmonella enterica of Chicken Meat and Human Origin Under Surveillance in Sri Lanka.</title>
        <authorList>
            <person name="Tay M.Y.F."/>
            <person name="Pathirage S."/>
            <person name="Chandrasekaran L."/>
            <person name="Wickramasuriya U."/>
            <person name="Sadeepanie N."/>
            <person name="Waidyarathna K.D.K."/>
            <person name="Liyanage L.D.C."/>
            <person name="Seow K.L.G."/>
            <person name="Hendriksen R.S."/>
            <person name="Takeuchi M.T."/>
            <person name="Schlundt J."/>
        </authorList>
    </citation>
    <scope>NUCLEOTIDE SEQUENCE [LARGE SCALE GENOMIC DNA]</scope>
    <source>
        <strain evidence="30 34">SL_55_S309</strain>
    </source>
</reference>
<dbReference type="HAMAP" id="MF_00123">
    <property type="entry name" value="Arg_tRNA_synth"/>
    <property type="match status" value="1"/>
</dbReference>
<evidence type="ECO:0000256" key="8">
    <source>
        <dbReference type="ARBA" id="ARBA00022917"/>
    </source>
</evidence>
<dbReference type="EMBL" id="AAGVHU010000018">
    <property type="protein sequence ID" value="EBS3660517.1"/>
    <property type="molecule type" value="Genomic_DNA"/>
</dbReference>
<evidence type="ECO:0000313" key="18">
    <source>
        <dbReference type="EMBL" id="EBX2220171.1"/>
    </source>
</evidence>
<dbReference type="Gene3D" id="3.30.1360.70">
    <property type="entry name" value="Arginyl tRNA synthetase N-terminal domain"/>
    <property type="match status" value="1"/>
</dbReference>
<dbReference type="Gene3D" id="1.10.730.10">
    <property type="entry name" value="Isoleucyl-tRNA Synthetase, Domain 1"/>
    <property type="match status" value="1"/>
</dbReference>
<dbReference type="PANTHER" id="PTHR11956:SF5">
    <property type="entry name" value="ARGININE--TRNA LIGASE, CYTOPLASMIC"/>
    <property type="match status" value="1"/>
</dbReference>
<evidence type="ECO:0000313" key="30">
    <source>
        <dbReference type="EMBL" id="TLB81850.1"/>
    </source>
</evidence>
<dbReference type="EMBL" id="CP065185">
    <property type="protein sequence ID" value="QXJ08290.1"/>
    <property type="molecule type" value="Genomic_DNA"/>
</dbReference>
<evidence type="ECO:0000259" key="13">
    <source>
        <dbReference type="SMART" id="SM00836"/>
    </source>
</evidence>
<evidence type="ECO:0000313" key="32">
    <source>
        <dbReference type="EMBL" id="TWW85773.1"/>
    </source>
</evidence>
<gene>
    <name evidence="11 31" type="primary">argS</name>
    <name evidence="20" type="ORF">D4394_17920</name>
    <name evidence="19" type="ORF">D4X56_20445</name>
    <name evidence="16" type="ORF">DPJ87_17030</name>
    <name evidence="18" type="ORF">DRF24_19165</name>
    <name evidence="17" type="ORF">DVF03_19425</name>
    <name evidence="30" type="ORF">E2E88_17600</name>
    <name evidence="33" type="ORF">EIL51_006000</name>
    <name evidence="31" type="ORF">EIL58_0017285</name>
    <name evidence="32" type="ORF">EIL68_0013655</name>
    <name evidence="15" type="ORF">EJI76_19810</name>
    <name evidence="21" type="ORF">ENF03_19735</name>
    <name evidence="22" type="ORF">EUB96_20350</name>
    <name evidence="23" type="ORF">FEI81_19695</name>
    <name evidence="24" type="ORF">G4X30_000903</name>
    <name evidence="27" type="ORF">G9C19_002541</name>
    <name evidence="26" type="ORF">G9F91_002452</name>
    <name evidence="25" type="ORF">G9F92_003017</name>
    <name evidence="28" type="ORF">G9X35_003636</name>
    <name evidence="29" type="ORF">IS480_09555</name>
</gene>
<evidence type="ECO:0000313" key="22">
    <source>
        <dbReference type="EMBL" id="ECG1993357.1"/>
    </source>
</evidence>
<dbReference type="CDD" id="cd00671">
    <property type="entry name" value="ArgRS_core"/>
    <property type="match status" value="1"/>
</dbReference>
<evidence type="ECO:0000313" key="19">
    <source>
        <dbReference type="EMBL" id="EBY3971860.1"/>
    </source>
</evidence>
<dbReference type="Pfam" id="PF03485">
    <property type="entry name" value="Arg_tRNA_synt_N"/>
    <property type="match status" value="1"/>
</dbReference>
<dbReference type="EMBL" id="RSBO03000007">
    <property type="protein sequence ID" value="TWW85773.1"/>
    <property type="molecule type" value="Genomic_DNA"/>
</dbReference>
<keyword evidence="6 11" id="KW-0547">Nucleotide-binding</keyword>
<evidence type="ECO:0000313" key="29">
    <source>
        <dbReference type="EMBL" id="QXJ08290.1"/>
    </source>
</evidence>
<reference evidence="29" key="8">
    <citation type="submission" date="2020-11" db="EMBL/GenBank/DDBJ databases">
        <title>Sepsis caused by Salmonella Paratyphi B variant Java producing a blaoxa-48 in a traveler patient.</title>
        <authorList>
            <person name="Balandraud A."/>
            <person name="Hadjadj L."/>
            <person name="Dubourg G."/>
            <person name="Mailhe M."/>
            <person name="Rolain J.-M."/>
            <person name="Baron S.A."/>
        </authorList>
    </citation>
    <scope>NUCLEOTIDE SEQUENCE</scope>
    <source>
        <strain evidence="29">P7704</strain>
    </source>
</reference>
<dbReference type="PROSITE" id="PS00178">
    <property type="entry name" value="AA_TRNA_LIGASE_I"/>
    <property type="match status" value="1"/>
</dbReference>
<evidence type="ECO:0000259" key="14">
    <source>
        <dbReference type="SMART" id="SM01016"/>
    </source>
</evidence>
<comment type="subcellular location">
    <subcellularLocation>
        <location evidence="1 11">Cytoplasm</location>
    </subcellularLocation>
</comment>
<dbReference type="Gene3D" id="3.40.50.620">
    <property type="entry name" value="HUPs"/>
    <property type="match status" value="1"/>
</dbReference>
<dbReference type="EMBL" id="SMQN01000010">
    <property type="protein sequence ID" value="TLB81850.1"/>
    <property type="molecule type" value="Genomic_DNA"/>
</dbReference>
<dbReference type="EMBL" id="AAGWAH010000021">
    <property type="protein sequence ID" value="EBS6044821.1"/>
    <property type="molecule type" value="Genomic_DNA"/>
</dbReference>
<keyword evidence="9 11" id="KW-0030">Aminoacyl-tRNA synthetase</keyword>
<dbReference type="RefSeq" id="WP_001025362.1">
    <property type="nucleotide sequence ID" value="NZ_CP065185.1"/>
</dbReference>
<dbReference type="InterPro" id="IPR036695">
    <property type="entry name" value="Arg-tRNA-synth_N_sf"/>
</dbReference>
<evidence type="ECO:0000313" key="33">
    <source>
        <dbReference type="EMBL" id="TWX08202.1"/>
    </source>
</evidence>
<organism evidence="31">
    <name type="scientific">Salmonella enterica subsp. enterica serovar Java</name>
    <dbReference type="NCBI Taxonomy" id="224729"/>
    <lineage>
        <taxon>Bacteria</taxon>
        <taxon>Pseudomonadati</taxon>
        <taxon>Pseudomonadota</taxon>
        <taxon>Gammaproteobacteria</taxon>
        <taxon>Enterobacterales</taxon>
        <taxon>Enterobacteriaceae</taxon>
        <taxon>Salmonella</taxon>
    </lineage>
</organism>
<dbReference type="InterPro" id="IPR008909">
    <property type="entry name" value="DALR_anticod-bd"/>
</dbReference>
<dbReference type="SUPFAM" id="SSF47323">
    <property type="entry name" value="Anticodon-binding domain of a subclass of class I aminoacyl-tRNA synthetases"/>
    <property type="match status" value="1"/>
</dbReference>
<dbReference type="EMBL" id="AAINPK010000027">
    <property type="protein sequence ID" value="ECG1993357.1"/>
    <property type="molecule type" value="Genomic_DNA"/>
</dbReference>
<evidence type="ECO:0000313" key="16">
    <source>
        <dbReference type="EMBL" id="EBS3660517.1"/>
    </source>
</evidence>
<dbReference type="SUPFAM" id="SSF52374">
    <property type="entry name" value="Nucleotidylyl transferase"/>
    <property type="match status" value="1"/>
</dbReference>
<dbReference type="InterPro" id="IPR005148">
    <property type="entry name" value="Arg-tRNA-synth_N"/>
</dbReference>
<dbReference type="InterPro" id="IPR035684">
    <property type="entry name" value="ArgRS_core"/>
</dbReference>
<evidence type="ECO:0000256" key="7">
    <source>
        <dbReference type="ARBA" id="ARBA00022840"/>
    </source>
</evidence>
<keyword evidence="8 11" id="KW-0648">Protein biosynthesis</keyword>
<dbReference type="FunFam" id="3.40.50.620:FF:000030">
    <property type="entry name" value="Arginine--tRNA ligase"/>
    <property type="match status" value="1"/>
</dbReference>
<dbReference type="SUPFAM" id="SSF55190">
    <property type="entry name" value="Arginyl-tRNA synthetase (ArgRS), N-terminal 'additional' domain"/>
    <property type="match status" value="1"/>
</dbReference>
<dbReference type="EMBL" id="AAHOED010000019">
    <property type="protein sequence ID" value="EBY4824070.1"/>
    <property type="molecule type" value="Genomic_DNA"/>
</dbReference>
<evidence type="ECO:0000313" key="28">
    <source>
        <dbReference type="EMBL" id="HAF7358464.1"/>
    </source>
</evidence>
<evidence type="ECO:0000256" key="5">
    <source>
        <dbReference type="ARBA" id="ARBA00022598"/>
    </source>
</evidence>
<dbReference type="EMBL" id="RSBM03000010">
    <property type="protein sequence ID" value="TWO62918.1"/>
    <property type="molecule type" value="Genomic_DNA"/>
</dbReference>
<dbReference type="FunFam" id="3.30.1360.70:FF:000001">
    <property type="entry name" value="Arginine--tRNA ligase"/>
    <property type="match status" value="1"/>
</dbReference>
<dbReference type="PRINTS" id="PR01038">
    <property type="entry name" value="TRNASYNTHARG"/>
</dbReference>
<keyword evidence="4 11" id="KW-0963">Cytoplasm</keyword>
<evidence type="ECO:0000256" key="12">
    <source>
        <dbReference type="RuleBase" id="RU363038"/>
    </source>
</evidence>
<evidence type="ECO:0000313" key="34">
    <source>
        <dbReference type="Proteomes" id="UP000305891"/>
    </source>
</evidence>
<dbReference type="InterPro" id="IPR009080">
    <property type="entry name" value="tRNAsynth_Ia_anticodon-bd"/>
</dbReference>
<dbReference type="EMBL" id="DAAUDK010000018">
    <property type="protein sequence ID" value="HAF1117004.1"/>
    <property type="molecule type" value="Genomic_DNA"/>
</dbReference>
<dbReference type="CDD" id="cd07956">
    <property type="entry name" value="Anticodon_Ia_Arg"/>
    <property type="match status" value="1"/>
</dbReference>
<evidence type="ECO:0000313" key="31">
    <source>
        <dbReference type="EMBL" id="TWO62918.1"/>
    </source>
</evidence>
<reference evidence="24" key="1">
    <citation type="journal article" date="2018" name="Genome Biol.">
        <title>SKESA: strategic k-mer extension for scrupulous assemblies.</title>
        <authorList>
            <person name="Souvorov A."/>
            <person name="Agarwala R."/>
            <person name="Lipman D.J."/>
        </authorList>
    </citation>
    <scope>NUCLEOTIDE SEQUENCE</scope>
    <source>
        <strain evidence="26">09-0160</strain>
        <strain evidence="27">09-6317</strain>
        <strain evidence="25">12-3073</strain>
        <strain evidence="28">12-8086</strain>
        <strain evidence="24">Salmonella enterica</strain>
    </source>
</reference>
<comment type="similarity">
    <text evidence="2 11 12">Belongs to the class-I aminoacyl-tRNA synthetase family.</text>
</comment>
<dbReference type="SMART" id="SM00836">
    <property type="entry name" value="DALR_1"/>
    <property type="match status" value="1"/>
</dbReference>
<evidence type="ECO:0000313" key="27">
    <source>
        <dbReference type="EMBL" id="HAF1225715.1"/>
    </source>
</evidence>
<dbReference type="EMBL" id="DAATQO010000013">
    <property type="protein sequence ID" value="HAE9628401.1"/>
    <property type="molecule type" value="Genomic_DNA"/>
</dbReference>
<accession>A0A3R8SKF4</accession>
<dbReference type="Pfam" id="PF05746">
    <property type="entry name" value="DALR_1"/>
    <property type="match status" value="1"/>
</dbReference>
<reference evidence="24" key="2">
    <citation type="submission" date="2018-07" db="EMBL/GenBank/DDBJ databases">
        <authorList>
            <consortium name="NCBI Pathogen Detection Project"/>
        </authorList>
    </citation>
    <scope>NUCLEOTIDE SEQUENCE</scope>
    <source>
        <strain evidence="26">09-0160</strain>
        <strain evidence="27">09-6317</strain>
        <strain evidence="25">12-3073</strain>
        <strain evidence="28">12-8086</strain>
        <strain evidence="24">Salmonella enterica</strain>
    </source>
</reference>
<evidence type="ECO:0000256" key="2">
    <source>
        <dbReference type="ARBA" id="ARBA00005594"/>
    </source>
</evidence>
<evidence type="ECO:0000256" key="6">
    <source>
        <dbReference type="ARBA" id="ARBA00022741"/>
    </source>
</evidence>
<dbReference type="NCBIfam" id="TIGR00456">
    <property type="entry name" value="argS"/>
    <property type="match status" value="1"/>
</dbReference>
<feature type="short sequence motif" description="'HIGH' region" evidence="11">
    <location>
        <begin position="122"/>
        <end position="132"/>
    </location>
</feature>
<reference evidence="15" key="3">
    <citation type="submission" date="2018-12" db="EMBL/GenBank/DDBJ databases">
        <authorList>
            <person name="Ashton P.M."/>
            <person name="Dallman T."/>
            <person name="Nair S."/>
            <person name="De Pinna E."/>
            <person name="Peters T."/>
            <person name="Grant K."/>
        </authorList>
    </citation>
    <scope>NUCLEOTIDE SEQUENCE</scope>
    <source>
        <strain evidence="17">345368</strain>
        <strain evidence="16">408514</strain>
        <strain evidence="18">559810</strain>
        <strain evidence="19">572315</strain>
        <strain evidence="20">591936</strain>
        <strain evidence="15">647434</strain>
        <strain evidence="21">660437</strain>
        <strain evidence="22">672573</strain>
        <strain evidence="23">735871</strain>
    </source>
</reference>
<dbReference type="InterPro" id="IPR001278">
    <property type="entry name" value="Arg-tRNA-ligase"/>
</dbReference>
<dbReference type="InterPro" id="IPR001412">
    <property type="entry name" value="aa-tRNA-synth_I_CS"/>
</dbReference>
<evidence type="ECO:0000313" key="24">
    <source>
        <dbReference type="EMBL" id="HAE9628401.1"/>
    </source>
</evidence>
<evidence type="ECO:0000256" key="10">
    <source>
        <dbReference type="ARBA" id="ARBA00049339"/>
    </source>
</evidence>
<proteinExistence type="inferred from homology"/>
<dbReference type="EMBL" id="DAAWCF010000053">
    <property type="protein sequence ID" value="HAF7358464.1"/>
    <property type="molecule type" value="Genomic_DNA"/>
</dbReference>
<dbReference type="GO" id="GO:0004814">
    <property type="term" value="F:arginine-tRNA ligase activity"/>
    <property type="evidence" value="ECO:0007669"/>
    <property type="project" value="UniProtKB-UniRule"/>
</dbReference>
<feature type="domain" description="Arginyl tRNA synthetase N-terminal" evidence="14">
    <location>
        <begin position="1"/>
        <end position="87"/>
    </location>
</feature>
<evidence type="ECO:0000313" key="26">
    <source>
        <dbReference type="EMBL" id="HAF1117004.1"/>
    </source>
</evidence>
<evidence type="ECO:0000313" key="25">
    <source>
        <dbReference type="EMBL" id="HAF0918751.1"/>
    </source>
</evidence>
<comment type="subunit">
    <text evidence="3 11">Monomer.</text>
</comment>
<dbReference type="EMBL" id="DAAUBA010000029">
    <property type="protein sequence ID" value="HAF0918751.1"/>
    <property type="molecule type" value="Genomic_DNA"/>
</dbReference>
<keyword evidence="7 11" id="KW-0067">ATP-binding</keyword>
<feature type="domain" description="DALR anticodon binding" evidence="13">
    <location>
        <begin position="460"/>
        <end position="577"/>
    </location>
</feature>
<reference evidence="31" key="4">
    <citation type="journal article" date="2019" name="Appl. Environ. Microbiol.">
        <title>Clinically Unreported Salmonellosis Outbreak Detected via Comparative Genomic Analysis of Municipal Wastewater Salmonella Isolates.</title>
        <authorList>
            <person name="Diemert S."/>
            <person name="Yan T."/>
        </authorList>
    </citation>
    <scope>NUCLEOTIDE SEQUENCE</scope>
    <source>
        <strain evidence="32">HIY0033</strain>
        <strain evidence="31">HIY0081</strain>
    </source>
</reference>